<dbReference type="STRING" id="1000565.METUNv1_00076"/>
<feature type="domain" description="PepSY" evidence="1">
    <location>
        <begin position="53"/>
        <end position="111"/>
    </location>
</feature>
<evidence type="ECO:0000259" key="1">
    <source>
        <dbReference type="Pfam" id="PF03413"/>
    </source>
</evidence>
<dbReference type="AlphaFoldDB" id="F5R7H0"/>
<protein>
    <submittedName>
        <fullName evidence="2">Propeptide PepSY amd peptidase M4</fullName>
    </submittedName>
</protein>
<evidence type="ECO:0000313" key="3">
    <source>
        <dbReference type="Proteomes" id="UP000005019"/>
    </source>
</evidence>
<dbReference type="Pfam" id="PF03413">
    <property type="entry name" value="PepSY"/>
    <property type="match status" value="1"/>
</dbReference>
<dbReference type="InterPro" id="IPR025711">
    <property type="entry name" value="PepSY"/>
</dbReference>
<organism evidence="2 3">
    <name type="scientific">Methyloversatilis universalis (strain ATCC BAA-1314 / DSM 25237 / JCM 13912 / CCUG 52030 / FAM5)</name>
    <dbReference type="NCBI Taxonomy" id="1000565"/>
    <lineage>
        <taxon>Bacteria</taxon>
        <taxon>Pseudomonadati</taxon>
        <taxon>Pseudomonadota</taxon>
        <taxon>Betaproteobacteria</taxon>
        <taxon>Nitrosomonadales</taxon>
        <taxon>Sterolibacteriaceae</taxon>
        <taxon>Methyloversatilis</taxon>
    </lineage>
</organism>
<sequence length="114" mass="12596">MKPRRLLLLFVLPACALIVMLGAAGLLLFHAGDSLAGDDAQKARALSQRGDILPLEKIAEHARAAKPGKLIDIELEQKHGRWIYEAEVLDETGRVWELKLDARTGSVLKMELDD</sequence>
<keyword evidence="3" id="KW-1185">Reference proteome</keyword>
<proteinExistence type="predicted"/>
<evidence type="ECO:0000313" key="2">
    <source>
        <dbReference type="EMBL" id="EGK73449.1"/>
    </source>
</evidence>
<name>F5R7H0_METUF</name>
<dbReference type="Gene3D" id="3.10.450.40">
    <property type="match status" value="1"/>
</dbReference>
<dbReference type="Proteomes" id="UP000005019">
    <property type="component" value="Unassembled WGS sequence"/>
</dbReference>
<dbReference type="eggNOG" id="COG3212">
    <property type="taxonomic scope" value="Bacteria"/>
</dbReference>
<gene>
    <name evidence="2" type="ORF">METUNv1_00076</name>
</gene>
<dbReference type="OrthoDB" id="8527445at2"/>
<reference evidence="2 3" key="1">
    <citation type="journal article" date="2011" name="J. Bacteriol.">
        <title>Genome sequence of Methyloversatilis universalis FAM5T, a methylotrophic representative of the order Rhodocyclales.</title>
        <authorList>
            <person name="Kittichotirat W."/>
            <person name="Good N.M."/>
            <person name="Hall R."/>
            <person name="Bringel F."/>
            <person name="Lajus A."/>
            <person name="Medigue C."/>
            <person name="Smalley N.E."/>
            <person name="Beck D."/>
            <person name="Bumgarner R."/>
            <person name="Vuilleumier S."/>
            <person name="Kalyuzhnaya M.G."/>
        </authorList>
    </citation>
    <scope>NUCLEOTIDE SEQUENCE [LARGE SCALE GENOMIC DNA]</scope>
    <source>
        <strain evidence="3">ATCC BAA-1314 / JCM 13912 / FAM5</strain>
    </source>
</reference>
<dbReference type="EMBL" id="AFHG01000028">
    <property type="protein sequence ID" value="EGK73449.1"/>
    <property type="molecule type" value="Genomic_DNA"/>
</dbReference>
<comment type="caution">
    <text evidence="2">The sequence shown here is derived from an EMBL/GenBank/DDBJ whole genome shotgun (WGS) entry which is preliminary data.</text>
</comment>
<dbReference type="RefSeq" id="WP_008057697.1">
    <property type="nucleotide sequence ID" value="NZ_AFHG01000028.1"/>
</dbReference>
<accession>F5R7H0</accession>